<gene>
    <name evidence="2" type="ORF">K460DRAFT_361621</name>
</gene>
<evidence type="ECO:0000313" key="3">
    <source>
        <dbReference type="Proteomes" id="UP000800039"/>
    </source>
</evidence>
<feature type="region of interest" description="Disordered" evidence="1">
    <location>
        <begin position="1"/>
        <end position="55"/>
    </location>
</feature>
<reference evidence="2" key="1">
    <citation type="submission" date="2020-01" db="EMBL/GenBank/DDBJ databases">
        <authorList>
            <consortium name="DOE Joint Genome Institute"/>
            <person name="Haridas S."/>
            <person name="Albert R."/>
            <person name="Binder M."/>
            <person name="Bloem J."/>
            <person name="Labutti K."/>
            <person name="Salamov A."/>
            <person name="Andreopoulos B."/>
            <person name="Baker S.E."/>
            <person name="Barry K."/>
            <person name="Bills G."/>
            <person name="Bluhm B.H."/>
            <person name="Cannon C."/>
            <person name="Castanera R."/>
            <person name="Culley D.E."/>
            <person name="Daum C."/>
            <person name="Ezra D."/>
            <person name="Gonzalez J.B."/>
            <person name="Henrissat B."/>
            <person name="Kuo A."/>
            <person name="Liang C."/>
            <person name="Lipzen A."/>
            <person name="Lutzoni F."/>
            <person name="Magnuson J."/>
            <person name="Mondo S."/>
            <person name="Nolan M."/>
            <person name="Ohm R."/>
            <person name="Pangilinan J."/>
            <person name="Park H.-J."/>
            <person name="Ramirez L."/>
            <person name="Alfaro M."/>
            <person name="Sun H."/>
            <person name="Tritt A."/>
            <person name="Yoshinaga Y."/>
            <person name="Zwiers L.-H."/>
            <person name="Turgeon B.G."/>
            <person name="Goodwin S.B."/>
            <person name="Spatafora J.W."/>
            <person name="Crous P.W."/>
            <person name="Grigoriev I.V."/>
        </authorList>
    </citation>
    <scope>NUCLEOTIDE SEQUENCE</scope>
    <source>
        <strain evidence="2">CBS 394.84</strain>
    </source>
</reference>
<comment type="caution">
    <text evidence="2">The sequence shown here is derived from an EMBL/GenBank/DDBJ whole genome shotgun (WGS) entry which is preliminary data.</text>
</comment>
<protein>
    <submittedName>
        <fullName evidence="2">Uncharacterized protein</fullName>
    </submittedName>
</protein>
<dbReference type="AlphaFoldDB" id="A0A9P4GSV2"/>
<feature type="compositionally biased region" description="Basic and acidic residues" evidence="1">
    <location>
        <begin position="1"/>
        <end position="18"/>
    </location>
</feature>
<feature type="compositionally biased region" description="Polar residues" evidence="1">
    <location>
        <begin position="42"/>
        <end position="55"/>
    </location>
</feature>
<dbReference type="GeneID" id="63849746"/>
<name>A0A9P4GSV2_9PLEO</name>
<proteinExistence type="predicted"/>
<dbReference type="OrthoDB" id="2881954at2759"/>
<evidence type="ECO:0000256" key="1">
    <source>
        <dbReference type="SAM" id="MobiDB-lite"/>
    </source>
</evidence>
<feature type="compositionally biased region" description="Polar residues" evidence="1">
    <location>
        <begin position="20"/>
        <end position="33"/>
    </location>
</feature>
<evidence type="ECO:0000313" key="2">
    <source>
        <dbReference type="EMBL" id="KAF1850861.1"/>
    </source>
</evidence>
<keyword evidence="3" id="KW-1185">Reference proteome</keyword>
<organism evidence="2 3">
    <name type="scientific">Cucurbitaria berberidis CBS 394.84</name>
    <dbReference type="NCBI Taxonomy" id="1168544"/>
    <lineage>
        <taxon>Eukaryota</taxon>
        <taxon>Fungi</taxon>
        <taxon>Dikarya</taxon>
        <taxon>Ascomycota</taxon>
        <taxon>Pezizomycotina</taxon>
        <taxon>Dothideomycetes</taxon>
        <taxon>Pleosporomycetidae</taxon>
        <taxon>Pleosporales</taxon>
        <taxon>Pleosporineae</taxon>
        <taxon>Cucurbitariaceae</taxon>
        <taxon>Cucurbitaria</taxon>
    </lineage>
</organism>
<dbReference type="Proteomes" id="UP000800039">
    <property type="component" value="Unassembled WGS sequence"/>
</dbReference>
<sequence>MEEEARAPSQAKEKKDEGSLQVNYSPLNLSTHHLNSERQRFTNDTFSTHSLRAGS</sequence>
<accession>A0A9P4GSV2</accession>
<dbReference type="RefSeq" id="XP_040793424.1">
    <property type="nucleotide sequence ID" value="XM_040932495.1"/>
</dbReference>
<dbReference type="EMBL" id="ML976614">
    <property type="protein sequence ID" value="KAF1850861.1"/>
    <property type="molecule type" value="Genomic_DNA"/>
</dbReference>